<proteinExistence type="predicted"/>
<evidence type="ECO:0008006" key="2">
    <source>
        <dbReference type="Google" id="ProtNLM"/>
    </source>
</evidence>
<dbReference type="InterPro" id="IPR036782">
    <property type="entry name" value="NE0471-like_N"/>
</dbReference>
<dbReference type="SUPFAM" id="SSF143880">
    <property type="entry name" value="NE0471 N-terminal domain-like"/>
    <property type="match status" value="1"/>
</dbReference>
<dbReference type="Pfam" id="PF10387">
    <property type="entry name" value="DUF2442"/>
    <property type="match status" value="1"/>
</dbReference>
<sequence>MWDMNDVTNIEYHGDYVYCVSFDDGVSGNIDFSEYLNNGLVFEPLKDPAFFRHAAMEGGTIAWPNGADVAPETLYEKVCTKRIFR</sequence>
<dbReference type="Gene3D" id="3.30.2020.10">
    <property type="entry name" value="NE0471-like N-terminal domain"/>
    <property type="match status" value="1"/>
</dbReference>
<dbReference type="AlphaFoldDB" id="A0A450X1L8"/>
<evidence type="ECO:0000313" key="1">
    <source>
        <dbReference type="EMBL" id="VFK23178.1"/>
    </source>
</evidence>
<organism evidence="1">
    <name type="scientific">Candidatus Kentrum sp. LFY</name>
    <dbReference type="NCBI Taxonomy" id="2126342"/>
    <lineage>
        <taxon>Bacteria</taxon>
        <taxon>Pseudomonadati</taxon>
        <taxon>Pseudomonadota</taxon>
        <taxon>Gammaproteobacteria</taxon>
        <taxon>Candidatus Kentrum</taxon>
    </lineage>
</organism>
<gene>
    <name evidence="1" type="ORF">BECKLFY1418C_GA0070996_11365</name>
</gene>
<reference evidence="1" key="1">
    <citation type="submission" date="2019-02" db="EMBL/GenBank/DDBJ databases">
        <authorList>
            <person name="Gruber-Vodicka R. H."/>
            <person name="Seah K. B. B."/>
        </authorList>
    </citation>
    <scope>NUCLEOTIDE SEQUENCE</scope>
    <source>
        <strain evidence="1">BECK_BY7</strain>
    </source>
</reference>
<accession>A0A450X1L8</accession>
<protein>
    <recommendedName>
        <fullName evidence="2">DUF2442 domain-containing protein</fullName>
    </recommendedName>
</protein>
<dbReference type="EMBL" id="CAADFN010000136">
    <property type="protein sequence ID" value="VFK23178.1"/>
    <property type="molecule type" value="Genomic_DNA"/>
</dbReference>
<name>A0A450X1L8_9GAMM</name>
<dbReference type="InterPro" id="IPR018841">
    <property type="entry name" value="DUF2442"/>
</dbReference>